<dbReference type="InParanoid" id="A0A251UE68"/>
<dbReference type="EMBL" id="CM007896">
    <property type="protein sequence ID" value="OTG21333.1"/>
    <property type="molecule type" value="Genomic_DNA"/>
</dbReference>
<keyword evidence="2" id="KW-1185">Reference proteome</keyword>
<gene>
    <name evidence="1" type="ORF">HannXRQ_Chr07g0203001</name>
</gene>
<protein>
    <submittedName>
        <fullName evidence="1">Uncharacterized protein</fullName>
    </submittedName>
</protein>
<evidence type="ECO:0000313" key="1">
    <source>
        <dbReference type="EMBL" id="OTG21333.1"/>
    </source>
</evidence>
<dbReference type="AlphaFoldDB" id="A0A251UE68"/>
<sequence length="99" mass="11706">MLLSFFSVFFFKSDFNIRHSNRLSKQLKDNQITYNDQKTLCITIPIQETLHLPPASLLRLRPPTAGSSFFPPLRRPIRLHWPNYARIIKKKVSCLIFFE</sequence>
<accession>A0A251UE68</accession>
<evidence type="ECO:0000313" key="2">
    <source>
        <dbReference type="Proteomes" id="UP000215914"/>
    </source>
</evidence>
<proteinExistence type="predicted"/>
<name>A0A251UE68_HELAN</name>
<organism evidence="1 2">
    <name type="scientific">Helianthus annuus</name>
    <name type="common">Common sunflower</name>
    <dbReference type="NCBI Taxonomy" id="4232"/>
    <lineage>
        <taxon>Eukaryota</taxon>
        <taxon>Viridiplantae</taxon>
        <taxon>Streptophyta</taxon>
        <taxon>Embryophyta</taxon>
        <taxon>Tracheophyta</taxon>
        <taxon>Spermatophyta</taxon>
        <taxon>Magnoliopsida</taxon>
        <taxon>eudicotyledons</taxon>
        <taxon>Gunneridae</taxon>
        <taxon>Pentapetalae</taxon>
        <taxon>asterids</taxon>
        <taxon>campanulids</taxon>
        <taxon>Asterales</taxon>
        <taxon>Asteraceae</taxon>
        <taxon>Asteroideae</taxon>
        <taxon>Heliantheae alliance</taxon>
        <taxon>Heliantheae</taxon>
        <taxon>Helianthus</taxon>
    </lineage>
</organism>
<dbReference type="Proteomes" id="UP000215914">
    <property type="component" value="Chromosome 7"/>
</dbReference>
<reference evidence="2" key="1">
    <citation type="journal article" date="2017" name="Nature">
        <title>The sunflower genome provides insights into oil metabolism, flowering and Asterid evolution.</title>
        <authorList>
            <person name="Badouin H."/>
            <person name="Gouzy J."/>
            <person name="Grassa C.J."/>
            <person name="Murat F."/>
            <person name="Staton S.E."/>
            <person name="Cottret L."/>
            <person name="Lelandais-Briere C."/>
            <person name="Owens G.L."/>
            <person name="Carrere S."/>
            <person name="Mayjonade B."/>
            <person name="Legrand L."/>
            <person name="Gill N."/>
            <person name="Kane N.C."/>
            <person name="Bowers J.E."/>
            <person name="Hubner S."/>
            <person name="Bellec A."/>
            <person name="Berard A."/>
            <person name="Berges H."/>
            <person name="Blanchet N."/>
            <person name="Boniface M.C."/>
            <person name="Brunel D."/>
            <person name="Catrice O."/>
            <person name="Chaidir N."/>
            <person name="Claudel C."/>
            <person name="Donnadieu C."/>
            <person name="Faraut T."/>
            <person name="Fievet G."/>
            <person name="Helmstetter N."/>
            <person name="King M."/>
            <person name="Knapp S.J."/>
            <person name="Lai Z."/>
            <person name="Le Paslier M.C."/>
            <person name="Lippi Y."/>
            <person name="Lorenzon L."/>
            <person name="Mandel J.R."/>
            <person name="Marage G."/>
            <person name="Marchand G."/>
            <person name="Marquand E."/>
            <person name="Bret-Mestries E."/>
            <person name="Morien E."/>
            <person name="Nambeesan S."/>
            <person name="Nguyen T."/>
            <person name="Pegot-Espagnet P."/>
            <person name="Pouilly N."/>
            <person name="Raftis F."/>
            <person name="Sallet E."/>
            <person name="Schiex T."/>
            <person name="Thomas J."/>
            <person name="Vandecasteele C."/>
            <person name="Vares D."/>
            <person name="Vear F."/>
            <person name="Vautrin S."/>
            <person name="Crespi M."/>
            <person name="Mangin B."/>
            <person name="Burke J.M."/>
            <person name="Salse J."/>
            <person name="Munos S."/>
            <person name="Vincourt P."/>
            <person name="Rieseberg L.H."/>
            <person name="Langlade N.B."/>
        </authorList>
    </citation>
    <scope>NUCLEOTIDE SEQUENCE [LARGE SCALE GENOMIC DNA]</scope>
    <source>
        <strain evidence="2">cv. SF193</strain>
    </source>
</reference>